<reference evidence="2" key="1">
    <citation type="submission" date="2022-11" db="UniProtKB">
        <authorList>
            <consortium name="WormBaseParasite"/>
        </authorList>
    </citation>
    <scope>IDENTIFICATION</scope>
</reference>
<protein>
    <submittedName>
        <fullName evidence="2">C-type lectin domain-containing protein</fullName>
    </submittedName>
</protein>
<evidence type="ECO:0000313" key="2">
    <source>
        <dbReference type="WBParaSite" id="ES5_v2.g23325.t1"/>
    </source>
</evidence>
<dbReference type="Proteomes" id="UP000887579">
    <property type="component" value="Unplaced"/>
</dbReference>
<accession>A0AC34G1G2</accession>
<proteinExistence type="predicted"/>
<sequence length="306" mass="34398">MQSIASILVIFFCLNSAFAVCPNGSVGWQNACYFFQSNSTSFTNAEIACLNLNGHLLSIHNGFTDALIAGQASDHFHESTVVDFWIGLNSLMLPGNWSWMDNSTYDFQNWGPSEPENLSMSCAAENIQNGYWSSDDCFKAKPFVCEVPDIVPTTQHVTINLNFTTTKSYPAYENCSHGWIYFEPTHSCYGKDQTVLLEYTWTDSEQYCLNQNAHLFSLHSFEETKFVAALVDASNSVPWTGLYSNDNEATWHWSDGSPTDYLPWGKGFPQLKTSSCGYLYLDEHIYDAPCTNTVLVICKRPAPIFL</sequence>
<name>A0AC34G1G2_9BILA</name>
<evidence type="ECO:0000313" key="1">
    <source>
        <dbReference type="Proteomes" id="UP000887579"/>
    </source>
</evidence>
<dbReference type="WBParaSite" id="ES5_v2.g23325.t1">
    <property type="protein sequence ID" value="ES5_v2.g23325.t1"/>
    <property type="gene ID" value="ES5_v2.g23325"/>
</dbReference>
<organism evidence="1 2">
    <name type="scientific">Panagrolaimus sp. ES5</name>
    <dbReference type="NCBI Taxonomy" id="591445"/>
    <lineage>
        <taxon>Eukaryota</taxon>
        <taxon>Metazoa</taxon>
        <taxon>Ecdysozoa</taxon>
        <taxon>Nematoda</taxon>
        <taxon>Chromadorea</taxon>
        <taxon>Rhabditida</taxon>
        <taxon>Tylenchina</taxon>
        <taxon>Panagrolaimomorpha</taxon>
        <taxon>Panagrolaimoidea</taxon>
        <taxon>Panagrolaimidae</taxon>
        <taxon>Panagrolaimus</taxon>
    </lineage>
</organism>